<evidence type="ECO:0000313" key="1">
    <source>
        <dbReference type="EMBL" id="KZT00422.1"/>
    </source>
</evidence>
<dbReference type="OrthoDB" id="10585796at2759"/>
<dbReference type="InParanoid" id="A0A165B7I1"/>
<organism evidence="1 2">
    <name type="scientific">Laetiporus sulphureus 93-53</name>
    <dbReference type="NCBI Taxonomy" id="1314785"/>
    <lineage>
        <taxon>Eukaryota</taxon>
        <taxon>Fungi</taxon>
        <taxon>Dikarya</taxon>
        <taxon>Basidiomycota</taxon>
        <taxon>Agaricomycotina</taxon>
        <taxon>Agaricomycetes</taxon>
        <taxon>Polyporales</taxon>
        <taxon>Laetiporus</taxon>
    </lineage>
</organism>
<protein>
    <submittedName>
        <fullName evidence="1">Uncharacterized protein</fullName>
    </submittedName>
</protein>
<dbReference type="STRING" id="1314785.A0A165B7I1"/>
<dbReference type="EMBL" id="KV427686">
    <property type="protein sequence ID" value="KZT00422.1"/>
    <property type="molecule type" value="Genomic_DNA"/>
</dbReference>
<evidence type="ECO:0000313" key="2">
    <source>
        <dbReference type="Proteomes" id="UP000076871"/>
    </source>
</evidence>
<dbReference type="RefSeq" id="XP_040758162.1">
    <property type="nucleotide sequence ID" value="XM_040913478.1"/>
</dbReference>
<sequence length="95" mass="10195">MLHPFIPRIICSLPLSWCNALIDWMPIPALLEMREIVGTLDSVSNTIYAEKKAAMDGRATKGALAGADLGPLISIVLKASSSSSDADRLTEVELL</sequence>
<name>A0A165B7I1_9APHY</name>
<dbReference type="Proteomes" id="UP000076871">
    <property type="component" value="Unassembled WGS sequence"/>
</dbReference>
<reference evidence="1 2" key="1">
    <citation type="journal article" date="2016" name="Mol. Biol. Evol.">
        <title>Comparative Genomics of Early-Diverging Mushroom-Forming Fungi Provides Insights into the Origins of Lignocellulose Decay Capabilities.</title>
        <authorList>
            <person name="Nagy L.G."/>
            <person name="Riley R."/>
            <person name="Tritt A."/>
            <person name="Adam C."/>
            <person name="Daum C."/>
            <person name="Floudas D."/>
            <person name="Sun H."/>
            <person name="Yadav J.S."/>
            <person name="Pangilinan J."/>
            <person name="Larsson K.H."/>
            <person name="Matsuura K."/>
            <person name="Barry K."/>
            <person name="Labutti K."/>
            <person name="Kuo R."/>
            <person name="Ohm R.A."/>
            <person name="Bhattacharya S.S."/>
            <person name="Shirouzu T."/>
            <person name="Yoshinaga Y."/>
            <person name="Martin F.M."/>
            <person name="Grigoriev I.V."/>
            <person name="Hibbett D.S."/>
        </authorList>
    </citation>
    <scope>NUCLEOTIDE SEQUENCE [LARGE SCALE GENOMIC DNA]</scope>
    <source>
        <strain evidence="1 2">93-53</strain>
    </source>
</reference>
<gene>
    <name evidence="1" type="ORF">LAESUDRAFT_764625</name>
</gene>
<dbReference type="GeneID" id="63830506"/>
<dbReference type="AlphaFoldDB" id="A0A165B7I1"/>
<accession>A0A165B7I1</accession>
<proteinExistence type="predicted"/>
<keyword evidence="2" id="KW-1185">Reference proteome</keyword>